<dbReference type="InterPro" id="IPR050210">
    <property type="entry name" value="tRNA_Adenine-N(6)_MTase"/>
</dbReference>
<dbReference type="PANTHER" id="PTHR47739:SF1">
    <property type="entry name" value="TRNA1(VAL) (ADENINE(37)-N6)-METHYLTRANSFERASE"/>
    <property type="match status" value="1"/>
</dbReference>
<keyword evidence="9" id="KW-1185">Reference proteome</keyword>
<dbReference type="HAMAP" id="MF_01872">
    <property type="entry name" value="tRNA_methyltr_YfiC"/>
    <property type="match status" value="1"/>
</dbReference>
<dbReference type="InterPro" id="IPR007848">
    <property type="entry name" value="Small_mtfrase_dom"/>
</dbReference>
<comment type="similarity">
    <text evidence="6">Belongs to the methyltransferase superfamily. tRNA (adenine-N(6)-)-methyltransferase family.</text>
</comment>
<dbReference type="EC" id="2.1.1.223" evidence="6"/>
<dbReference type="Pfam" id="PF05175">
    <property type="entry name" value="MTS"/>
    <property type="match status" value="1"/>
</dbReference>
<comment type="caution">
    <text evidence="8">The sequence shown here is derived from an EMBL/GenBank/DDBJ whole genome shotgun (WGS) entry which is preliminary data.</text>
</comment>
<accession>A0ABT7XX60</accession>
<dbReference type="SUPFAM" id="SSF53335">
    <property type="entry name" value="S-adenosyl-L-methionine-dependent methyltransferases"/>
    <property type="match status" value="1"/>
</dbReference>
<dbReference type="Gene3D" id="3.40.50.150">
    <property type="entry name" value="Vaccinia Virus protein VP39"/>
    <property type="match status" value="1"/>
</dbReference>
<gene>
    <name evidence="8" type="ORF">QWJ08_03045</name>
</gene>
<evidence type="ECO:0000256" key="1">
    <source>
        <dbReference type="ARBA" id="ARBA00022490"/>
    </source>
</evidence>
<comment type="catalytic activity">
    <reaction evidence="6">
        <text>adenosine(37) in tRNA1(Val) + S-adenosyl-L-methionine = N(6)-methyladenosine(37) in tRNA1(Val) + S-adenosyl-L-homocysteine + H(+)</text>
        <dbReference type="Rhea" id="RHEA:43160"/>
        <dbReference type="Rhea" id="RHEA-COMP:10369"/>
        <dbReference type="Rhea" id="RHEA-COMP:10370"/>
        <dbReference type="ChEBI" id="CHEBI:15378"/>
        <dbReference type="ChEBI" id="CHEBI:57856"/>
        <dbReference type="ChEBI" id="CHEBI:59789"/>
        <dbReference type="ChEBI" id="CHEBI:74411"/>
        <dbReference type="ChEBI" id="CHEBI:74449"/>
        <dbReference type="EC" id="2.1.1.223"/>
    </reaction>
</comment>
<dbReference type="GO" id="GO:0008168">
    <property type="term" value="F:methyltransferase activity"/>
    <property type="evidence" value="ECO:0007669"/>
    <property type="project" value="UniProtKB-KW"/>
</dbReference>
<dbReference type="EMBL" id="JAUEOZ010000001">
    <property type="protein sequence ID" value="MDN2480373.1"/>
    <property type="molecule type" value="Genomic_DNA"/>
</dbReference>
<keyword evidence="2 6" id="KW-0489">Methyltransferase</keyword>
<dbReference type="GO" id="GO:0032259">
    <property type="term" value="P:methylation"/>
    <property type="evidence" value="ECO:0007669"/>
    <property type="project" value="UniProtKB-KW"/>
</dbReference>
<dbReference type="InterPro" id="IPR002052">
    <property type="entry name" value="DNA_methylase_N6_adenine_CS"/>
</dbReference>
<organism evidence="8 9">
    <name type="scientific">Vibrio agarivorans</name>
    <dbReference type="NCBI Taxonomy" id="153622"/>
    <lineage>
        <taxon>Bacteria</taxon>
        <taxon>Pseudomonadati</taxon>
        <taxon>Pseudomonadota</taxon>
        <taxon>Gammaproteobacteria</taxon>
        <taxon>Vibrionales</taxon>
        <taxon>Vibrionaceae</taxon>
        <taxon>Vibrio</taxon>
    </lineage>
</organism>
<dbReference type="RefSeq" id="WP_289960629.1">
    <property type="nucleotide sequence ID" value="NZ_JAUEOZ010000001.1"/>
</dbReference>
<proteinExistence type="inferred from homology"/>
<evidence type="ECO:0000256" key="2">
    <source>
        <dbReference type="ARBA" id="ARBA00022603"/>
    </source>
</evidence>
<sequence>MTQHKTKKTKSFRFKQFSIDGGFAGMAVSTDGVLLGAWSDCHAQSNILDIGTGTGLLSLMCAQRYSNTRVTAIDIDHQAFVAASNNVSASPWSDRIEVKHLSLGEFYHAYPSSQFATIVCNPPYFNSGETARSEKRATARHTHTLSHEDLARHISILMTTEGRASLILPLVEGKQFIELAQQFQLTPTRLCRVKSTTSKPSSRLLIELQHEKNSLSHQCIDSELVIMDNGQYSDAFVELTREFYLKM</sequence>
<evidence type="ECO:0000313" key="9">
    <source>
        <dbReference type="Proteomes" id="UP001169719"/>
    </source>
</evidence>
<evidence type="ECO:0000259" key="7">
    <source>
        <dbReference type="Pfam" id="PF05175"/>
    </source>
</evidence>
<evidence type="ECO:0000256" key="4">
    <source>
        <dbReference type="ARBA" id="ARBA00022691"/>
    </source>
</evidence>
<feature type="domain" description="Methyltransferase small" evidence="7">
    <location>
        <begin position="43"/>
        <end position="130"/>
    </location>
</feature>
<evidence type="ECO:0000256" key="6">
    <source>
        <dbReference type="HAMAP-Rule" id="MF_01872"/>
    </source>
</evidence>
<dbReference type="PROSITE" id="PS00092">
    <property type="entry name" value="N6_MTASE"/>
    <property type="match status" value="1"/>
</dbReference>
<comment type="function">
    <text evidence="6">Specifically methylates the adenine in position 37 of tRNA(1)(Val) (anticodon cmo5UAC).</text>
</comment>
<dbReference type="PANTHER" id="PTHR47739">
    <property type="entry name" value="TRNA1(VAL) (ADENINE(37)-N6)-METHYLTRANSFERASE"/>
    <property type="match status" value="1"/>
</dbReference>
<name>A0ABT7XX60_9VIBR</name>
<keyword evidence="5 6" id="KW-0819">tRNA processing</keyword>
<evidence type="ECO:0000313" key="8">
    <source>
        <dbReference type="EMBL" id="MDN2480373.1"/>
    </source>
</evidence>
<evidence type="ECO:0000256" key="3">
    <source>
        <dbReference type="ARBA" id="ARBA00022679"/>
    </source>
</evidence>
<comment type="subcellular location">
    <subcellularLocation>
        <location evidence="6">Cytoplasm</location>
    </subcellularLocation>
</comment>
<dbReference type="InterPro" id="IPR022882">
    <property type="entry name" value="tRNA_adenine-N6_MeTrfase"/>
</dbReference>
<keyword evidence="4 6" id="KW-0949">S-adenosyl-L-methionine</keyword>
<keyword evidence="1 6" id="KW-0963">Cytoplasm</keyword>
<reference evidence="8" key="1">
    <citation type="submission" date="2024-05" db="EMBL/GenBank/DDBJ databases">
        <title>Genome Sequences of Four Agar- Degrading Marine Bacteria.</title>
        <authorList>
            <person name="Phillips E.K."/>
            <person name="Shaffer J.C."/>
            <person name="Henson M.W."/>
            <person name="Temperton B."/>
            <person name="Thrash C.J."/>
            <person name="Martin M.O."/>
        </authorList>
    </citation>
    <scope>NUCLEOTIDE SEQUENCE</scope>
    <source>
        <strain evidence="8">EKP203</strain>
    </source>
</reference>
<dbReference type="Proteomes" id="UP001169719">
    <property type="component" value="Unassembled WGS sequence"/>
</dbReference>
<evidence type="ECO:0000256" key="5">
    <source>
        <dbReference type="ARBA" id="ARBA00022694"/>
    </source>
</evidence>
<dbReference type="CDD" id="cd02440">
    <property type="entry name" value="AdoMet_MTases"/>
    <property type="match status" value="1"/>
</dbReference>
<dbReference type="InterPro" id="IPR029063">
    <property type="entry name" value="SAM-dependent_MTases_sf"/>
</dbReference>
<keyword evidence="3 6" id="KW-0808">Transferase</keyword>
<protein>
    <recommendedName>
        <fullName evidence="6">tRNA1(Val) (adenine(37)-N6)-methyltransferase</fullName>
        <ecNumber evidence="6">2.1.1.223</ecNumber>
    </recommendedName>
    <alternativeName>
        <fullName evidence="6">tRNA m6A37 methyltransferase</fullName>
    </alternativeName>
</protein>